<keyword evidence="6" id="KW-1185">Reference proteome</keyword>
<dbReference type="GO" id="GO:0000162">
    <property type="term" value="P:L-tryptophan biosynthetic process"/>
    <property type="evidence" value="ECO:0007669"/>
    <property type="project" value="TreeGrafter"/>
</dbReference>
<protein>
    <recommendedName>
        <fullName evidence="1">anthranilate synthase</fullName>
        <ecNumber evidence="1">4.1.3.27</ecNumber>
    </recommendedName>
</protein>
<dbReference type="NCBIfam" id="NF010079">
    <property type="entry name" value="PRK13564.1"/>
    <property type="match status" value="1"/>
</dbReference>
<proteinExistence type="predicted"/>
<sequence>MSQVRAFTRALGRAVDPLALYRALCAGRADTLLIEKADGPALLMERAALRLECRGNEVVASALSANGAAALSALAERLADRVADRDAEGVRFAFPPIAGDDAEERLRAPTPLDAVRALIGFDNLSPQEPCALFVPFVLAFDYAANLEGLPASGEDPTGFPDYVAWLAESLVVFDPGAAPRIVCAAFGEDEKAAFAAQERLSSIIARAAADAAPPAPIPPGAAPISVDLDDAAYCALVETMRGHVAAGDVYQIVPSRTFSARCADPLAAYAALRAREPSPYRYHVDGGDFVLIGASPETSVRVFREEGARQVEIKPIAGTRKRGRCADEDGRFEADMRLDGKELAEHMMLVDLARNDVARISVAGTRRVRALMTVERYQHVMHLVSSVVGTLRPDLDAIDALHAGLNPGTLSGAPKIRATELLRRHERTRRGAYGGAIGWIDGDGLLDSAIVIRSAVVTGGTAYVRAGAGIVHDSVPAREAAETRQKAAALLSVLSGVAA</sequence>
<organism evidence="5 6">
    <name type="scientific">Allosphingosinicella ginsenosidimutans</name>
    <dbReference type="NCBI Taxonomy" id="1176539"/>
    <lineage>
        <taxon>Bacteria</taxon>
        <taxon>Pseudomonadati</taxon>
        <taxon>Pseudomonadota</taxon>
        <taxon>Alphaproteobacteria</taxon>
        <taxon>Sphingomonadales</taxon>
        <taxon>Sphingomonadaceae</taxon>
        <taxon>Allosphingosinicella</taxon>
    </lineage>
</organism>
<evidence type="ECO:0000259" key="4">
    <source>
        <dbReference type="Pfam" id="PF00425"/>
    </source>
</evidence>
<evidence type="ECO:0000256" key="2">
    <source>
        <dbReference type="ARBA" id="ARBA00023239"/>
    </source>
</evidence>
<dbReference type="PANTHER" id="PTHR11236:SF49">
    <property type="entry name" value="ANTHRANILATE SYNTHASE COMPONENT 1"/>
    <property type="match status" value="1"/>
</dbReference>
<evidence type="ECO:0000313" key="5">
    <source>
        <dbReference type="EMBL" id="TXC62523.1"/>
    </source>
</evidence>
<comment type="caution">
    <text evidence="5">The sequence shown here is derived from an EMBL/GenBank/DDBJ whole genome shotgun (WGS) entry which is preliminary data.</text>
</comment>
<dbReference type="GO" id="GO:0004049">
    <property type="term" value="F:anthranilate synthase activity"/>
    <property type="evidence" value="ECO:0007669"/>
    <property type="project" value="UniProtKB-EC"/>
</dbReference>
<reference evidence="5 6" key="1">
    <citation type="journal article" date="2015" name="J. Microbiol.">
        <title>Sphingosinicella ginsenosidimutans sp. nov., with ginsenoside converting activity.</title>
        <authorList>
            <person name="Kim J.K."/>
            <person name="Kang M.S."/>
            <person name="Park S.C."/>
            <person name="Kim K.M."/>
            <person name="Choi K."/>
            <person name="Yoon M.H."/>
            <person name="Im W.T."/>
        </authorList>
    </citation>
    <scope>NUCLEOTIDE SEQUENCE [LARGE SCALE GENOMIC DNA]</scope>
    <source>
        <strain evidence="5 6">BS-11</strain>
    </source>
</reference>
<dbReference type="InterPro" id="IPR005801">
    <property type="entry name" value="ADC_synthase"/>
</dbReference>
<dbReference type="SUPFAM" id="SSF56322">
    <property type="entry name" value="ADC synthase"/>
    <property type="match status" value="1"/>
</dbReference>
<feature type="domain" description="Chorismate-utilising enzyme C-terminal" evidence="4">
    <location>
        <begin position="230"/>
        <end position="486"/>
    </location>
</feature>
<dbReference type="OrthoDB" id="9803598at2"/>
<dbReference type="EC" id="4.1.3.27" evidence="1"/>
<dbReference type="PANTHER" id="PTHR11236">
    <property type="entry name" value="AMINOBENZOATE/ANTHRANILATE SYNTHASE"/>
    <property type="match status" value="1"/>
</dbReference>
<name>A0A5C6TQ98_9SPHN</name>
<accession>A0A5C6TQ98</accession>
<evidence type="ECO:0000256" key="3">
    <source>
        <dbReference type="ARBA" id="ARBA00047683"/>
    </source>
</evidence>
<keyword evidence="2 5" id="KW-0456">Lyase</keyword>
<gene>
    <name evidence="5" type="ORF">FRZ32_01925</name>
</gene>
<evidence type="ECO:0000313" key="6">
    <source>
        <dbReference type="Proteomes" id="UP000321249"/>
    </source>
</evidence>
<dbReference type="Gene3D" id="3.60.120.10">
    <property type="entry name" value="Anthranilate synthase"/>
    <property type="match status" value="1"/>
</dbReference>
<dbReference type="EMBL" id="VOQQ01000001">
    <property type="protein sequence ID" value="TXC62523.1"/>
    <property type="molecule type" value="Genomic_DNA"/>
</dbReference>
<dbReference type="InterPro" id="IPR015890">
    <property type="entry name" value="Chorismate_C"/>
</dbReference>
<dbReference type="InterPro" id="IPR019999">
    <property type="entry name" value="Anth_synth_I-like"/>
</dbReference>
<comment type="catalytic activity">
    <reaction evidence="3">
        <text>chorismate + L-glutamine = anthranilate + pyruvate + L-glutamate + H(+)</text>
        <dbReference type="Rhea" id="RHEA:21732"/>
        <dbReference type="ChEBI" id="CHEBI:15361"/>
        <dbReference type="ChEBI" id="CHEBI:15378"/>
        <dbReference type="ChEBI" id="CHEBI:16567"/>
        <dbReference type="ChEBI" id="CHEBI:29748"/>
        <dbReference type="ChEBI" id="CHEBI:29985"/>
        <dbReference type="ChEBI" id="CHEBI:58359"/>
        <dbReference type="EC" id="4.1.3.27"/>
    </reaction>
</comment>
<dbReference type="RefSeq" id="WP_147041911.1">
    <property type="nucleotide sequence ID" value="NZ_BAABIR010000001.1"/>
</dbReference>
<dbReference type="PRINTS" id="PR00095">
    <property type="entry name" value="ANTSNTHASEI"/>
</dbReference>
<dbReference type="Pfam" id="PF00425">
    <property type="entry name" value="Chorismate_bind"/>
    <property type="match status" value="1"/>
</dbReference>
<dbReference type="AlphaFoldDB" id="A0A5C6TQ98"/>
<dbReference type="Proteomes" id="UP000321249">
    <property type="component" value="Unassembled WGS sequence"/>
</dbReference>
<evidence type="ECO:0000256" key="1">
    <source>
        <dbReference type="ARBA" id="ARBA00012266"/>
    </source>
</evidence>